<keyword evidence="5" id="KW-1185">Reference proteome</keyword>
<dbReference type="CDD" id="cd00118">
    <property type="entry name" value="LysM"/>
    <property type="match status" value="3"/>
</dbReference>
<dbReference type="CDD" id="cd00254">
    <property type="entry name" value="LT-like"/>
    <property type="match status" value="1"/>
</dbReference>
<accession>A0A1I7MKV7</accession>
<dbReference type="RefSeq" id="WP_091696475.1">
    <property type="nucleotide sequence ID" value="NZ_FPCG01000004.1"/>
</dbReference>
<evidence type="ECO:0000256" key="1">
    <source>
        <dbReference type="SAM" id="MobiDB-lite"/>
    </source>
</evidence>
<evidence type="ECO:0000259" key="3">
    <source>
        <dbReference type="PROSITE" id="PS51782"/>
    </source>
</evidence>
<proteinExistence type="predicted"/>
<sequence length="444" mass="46463">MTDHAQGASRLLTTAVAGSTLSLVVLGSAVMAGPAAAAPQAPRTVASKTIHTSGSIPSQLSAPRALSALPVPTARSGATYTVRRGDTLSHIALRTDVSLSTLMKANGLKRTSIIHPGQVLKLAEPAPTRGSTKTDRSRPAAAPTQAAVKTHTVRAGDTLSHIAARHGVSVATLQSANDLGRSSLIRPGQVLKLAAASPAKAAAATTRSPQAAAPATYTIKRGDTLSGIASRHGMRLQDLLSANGLKRSAIIHPGTVLRLSGGASVERASSTSSAKPKSKPQKEQLVPSTFLHYRYPDHVVASANQNKRALLDSPIPSRAQTVALIRDTARKMGVDPRLALGHAMAESSLNHASVSPANAIGTMQVIPSSGEWASQMVGRELNLLDPQDNVTAGVAIIRHLQRTSPDMDIGIASYYQGAAGVRRHGMYPDTRQYVAKVKRFMQQF</sequence>
<dbReference type="PANTHER" id="PTHR33734">
    <property type="entry name" value="LYSM DOMAIN-CONTAINING GPI-ANCHORED PROTEIN 2"/>
    <property type="match status" value="1"/>
</dbReference>
<evidence type="ECO:0000313" key="4">
    <source>
        <dbReference type="EMBL" id="SFV22553.1"/>
    </source>
</evidence>
<keyword evidence="2" id="KW-0732">Signal</keyword>
<organism evidence="4 5">
    <name type="scientific">Micrococcus terreus</name>
    <dbReference type="NCBI Taxonomy" id="574650"/>
    <lineage>
        <taxon>Bacteria</taxon>
        <taxon>Bacillati</taxon>
        <taxon>Actinomycetota</taxon>
        <taxon>Actinomycetes</taxon>
        <taxon>Micrococcales</taxon>
        <taxon>Micrococcaceae</taxon>
        <taxon>Micrococcus</taxon>
    </lineage>
</organism>
<feature type="domain" description="LysM" evidence="3">
    <location>
        <begin position="149"/>
        <end position="193"/>
    </location>
</feature>
<reference evidence="4 5" key="1">
    <citation type="submission" date="2016-10" db="EMBL/GenBank/DDBJ databases">
        <authorList>
            <person name="de Groot N.N."/>
        </authorList>
    </citation>
    <scope>NUCLEOTIDE SEQUENCE [LARGE SCALE GENOMIC DNA]</scope>
    <source>
        <strain evidence="4 5">CGMCC 1.7054</strain>
    </source>
</reference>
<feature type="region of interest" description="Disordered" evidence="1">
    <location>
        <begin position="261"/>
        <end position="284"/>
    </location>
</feature>
<dbReference type="Pfam" id="PF01464">
    <property type="entry name" value="SLT"/>
    <property type="match status" value="1"/>
</dbReference>
<gene>
    <name evidence="4" type="ORF">SAMN04487966_104192</name>
</gene>
<dbReference type="InterPro" id="IPR036779">
    <property type="entry name" value="LysM_dom_sf"/>
</dbReference>
<feature type="domain" description="LysM" evidence="3">
    <location>
        <begin position="78"/>
        <end position="122"/>
    </location>
</feature>
<feature type="region of interest" description="Disordered" evidence="1">
    <location>
        <begin position="125"/>
        <end position="144"/>
    </location>
</feature>
<dbReference type="Gene3D" id="1.10.530.10">
    <property type="match status" value="1"/>
</dbReference>
<dbReference type="InterPro" id="IPR008258">
    <property type="entry name" value="Transglycosylase_SLT_dom_1"/>
</dbReference>
<dbReference type="PANTHER" id="PTHR33734:SF22">
    <property type="entry name" value="MEMBRANE-BOUND LYTIC MUREIN TRANSGLYCOSYLASE D"/>
    <property type="match status" value="1"/>
</dbReference>
<dbReference type="Gene3D" id="3.10.350.10">
    <property type="entry name" value="LysM domain"/>
    <property type="match status" value="3"/>
</dbReference>
<dbReference type="EMBL" id="FPCG01000004">
    <property type="protein sequence ID" value="SFV22553.1"/>
    <property type="molecule type" value="Genomic_DNA"/>
</dbReference>
<dbReference type="SUPFAM" id="SSF53955">
    <property type="entry name" value="Lysozyme-like"/>
    <property type="match status" value="1"/>
</dbReference>
<dbReference type="AlphaFoldDB" id="A0A1I7MKV7"/>
<dbReference type="SMART" id="SM00257">
    <property type="entry name" value="LysM"/>
    <property type="match status" value="3"/>
</dbReference>
<evidence type="ECO:0000313" key="5">
    <source>
        <dbReference type="Proteomes" id="UP000198881"/>
    </source>
</evidence>
<dbReference type="SUPFAM" id="SSF54106">
    <property type="entry name" value="LysM domain"/>
    <property type="match status" value="3"/>
</dbReference>
<dbReference type="OrthoDB" id="5244690at2"/>
<dbReference type="STRING" id="574650.SAMN04487966_104192"/>
<dbReference type="Pfam" id="PF01476">
    <property type="entry name" value="LysM"/>
    <property type="match status" value="3"/>
</dbReference>
<name>A0A1I7MKV7_9MICC</name>
<dbReference type="InterPro" id="IPR018392">
    <property type="entry name" value="LysM"/>
</dbReference>
<evidence type="ECO:0000256" key="2">
    <source>
        <dbReference type="SAM" id="SignalP"/>
    </source>
</evidence>
<feature type="signal peptide" evidence="2">
    <location>
        <begin position="1"/>
        <end position="37"/>
    </location>
</feature>
<dbReference type="Proteomes" id="UP000198881">
    <property type="component" value="Unassembled WGS sequence"/>
</dbReference>
<dbReference type="PROSITE" id="PS51782">
    <property type="entry name" value="LYSM"/>
    <property type="match status" value="3"/>
</dbReference>
<feature type="chain" id="PRO_5011785925" evidence="2">
    <location>
        <begin position="38"/>
        <end position="444"/>
    </location>
</feature>
<feature type="domain" description="LysM" evidence="3">
    <location>
        <begin position="215"/>
        <end position="259"/>
    </location>
</feature>
<dbReference type="InterPro" id="IPR023346">
    <property type="entry name" value="Lysozyme-like_dom_sf"/>
</dbReference>
<dbReference type="GO" id="GO:0008932">
    <property type="term" value="F:lytic endotransglycosylase activity"/>
    <property type="evidence" value="ECO:0007669"/>
    <property type="project" value="TreeGrafter"/>
</dbReference>
<protein>
    <submittedName>
        <fullName evidence="4">LysM repeat-containing protein</fullName>
    </submittedName>
</protein>